<accession>A0ABU6NAX2</accession>
<evidence type="ECO:0000256" key="1">
    <source>
        <dbReference type="SAM" id="MobiDB-lite"/>
    </source>
</evidence>
<sequence length="52" mass="5780">MSKREPNKQNIFEFDEEGTNEVSEQILNSYNSGFIGEGIETVDSSTFSSTEG</sequence>
<protein>
    <submittedName>
        <fullName evidence="2">Uncharacterized protein</fullName>
    </submittedName>
</protein>
<keyword evidence="3" id="KW-1185">Reference proteome</keyword>
<organism evidence="2 3">
    <name type="scientific">Bacillus xiapuensis</name>
    <dbReference type="NCBI Taxonomy" id="2014075"/>
    <lineage>
        <taxon>Bacteria</taxon>
        <taxon>Bacillati</taxon>
        <taxon>Bacillota</taxon>
        <taxon>Bacilli</taxon>
        <taxon>Bacillales</taxon>
        <taxon>Bacillaceae</taxon>
        <taxon>Bacillus</taxon>
    </lineage>
</organism>
<evidence type="ECO:0000313" key="2">
    <source>
        <dbReference type="EMBL" id="MED3561830.1"/>
    </source>
</evidence>
<evidence type="ECO:0000313" key="3">
    <source>
        <dbReference type="Proteomes" id="UP001330749"/>
    </source>
</evidence>
<dbReference type="RefSeq" id="WP_327966750.1">
    <property type="nucleotide sequence ID" value="NZ_JARMQG010000050.1"/>
</dbReference>
<dbReference type="Proteomes" id="UP001330749">
    <property type="component" value="Unassembled WGS sequence"/>
</dbReference>
<gene>
    <name evidence="2" type="ORF">P4447_04785</name>
</gene>
<name>A0ABU6NAX2_9BACI</name>
<comment type="caution">
    <text evidence="2">The sequence shown here is derived from an EMBL/GenBank/DDBJ whole genome shotgun (WGS) entry which is preliminary data.</text>
</comment>
<reference evidence="2 3" key="1">
    <citation type="submission" date="2023-03" db="EMBL/GenBank/DDBJ databases">
        <title>Bacillus Genome Sequencing.</title>
        <authorList>
            <person name="Dunlap C."/>
        </authorList>
    </citation>
    <scope>NUCLEOTIDE SEQUENCE [LARGE SCALE GENOMIC DNA]</scope>
    <source>
        <strain evidence="2 3">B-14544</strain>
    </source>
</reference>
<feature type="region of interest" description="Disordered" evidence="1">
    <location>
        <begin position="1"/>
        <end position="20"/>
    </location>
</feature>
<proteinExistence type="predicted"/>
<dbReference type="EMBL" id="JARMQG010000050">
    <property type="protein sequence ID" value="MED3561830.1"/>
    <property type="molecule type" value="Genomic_DNA"/>
</dbReference>